<evidence type="ECO:0000256" key="3">
    <source>
        <dbReference type="ARBA" id="ARBA00022692"/>
    </source>
</evidence>
<evidence type="ECO:0000256" key="4">
    <source>
        <dbReference type="ARBA" id="ARBA00022989"/>
    </source>
</evidence>
<proteinExistence type="inferred from homology"/>
<dbReference type="VEuPathDB" id="VectorBase:PHUM122270"/>
<evidence type="ECO:0000313" key="8">
    <source>
        <dbReference type="EMBL" id="EEB11495.1"/>
    </source>
</evidence>
<dbReference type="Gene3D" id="1.10.1450.10">
    <property type="entry name" value="Tetraspanin"/>
    <property type="match status" value="1"/>
</dbReference>
<evidence type="ECO:0000256" key="2">
    <source>
        <dbReference type="ARBA" id="ARBA00006840"/>
    </source>
</evidence>
<dbReference type="OrthoDB" id="10051670at2759"/>
<dbReference type="CDD" id="cd03127">
    <property type="entry name" value="tetraspanin_LEL"/>
    <property type="match status" value="1"/>
</dbReference>
<name>E0VDN9_PEDHC</name>
<keyword evidence="6" id="KW-1015">Disulfide bond</keyword>
<keyword evidence="4 7" id="KW-1133">Transmembrane helix</keyword>
<dbReference type="Proteomes" id="UP000009046">
    <property type="component" value="Unassembled WGS sequence"/>
</dbReference>
<feature type="transmembrane region" description="Helical" evidence="7">
    <location>
        <begin position="105"/>
        <end position="124"/>
    </location>
</feature>
<dbReference type="HOGENOM" id="CLU_055524_8_0_1"/>
<dbReference type="PIRSF" id="PIRSF002419">
    <property type="entry name" value="Tetraspanin"/>
    <property type="match status" value="1"/>
</dbReference>
<evidence type="ECO:0000256" key="1">
    <source>
        <dbReference type="ARBA" id="ARBA00004141"/>
    </source>
</evidence>
<keyword evidence="3 7" id="KW-0812">Transmembrane</keyword>
<sequence>MALGKENFGFNFSLGTLSRKIDCLRYTLLSFSIFSWILGVVVFALCIWLKSDQSFHRWVEDLQIYEFYIGIYIILFGSCLLIFTSCLSCLFIANENVKGLRIMTIIYMLKYACGLIGAALLLNYSTNNSAIQPVIKESMLQLISHSQNDSRAHTLRLIQESIGCCGANGANDYLEFKKPLPPECRDSVTGHTYFHGCVDELTWFLEEKAAWLAGVSMFLCLFDVSNIKFSFYSTVLYQFIQKPYLKNV</sequence>
<comment type="subcellular location">
    <subcellularLocation>
        <location evidence="1 7">Membrane</location>
        <topology evidence="1 7">Multi-pass membrane protein</topology>
    </subcellularLocation>
</comment>
<evidence type="ECO:0000256" key="5">
    <source>
        <dbReference type="ARBA" id="ARBA00023136"/>
    </source>
</evidence>
<comment type="similarity">
    <text evidence="2 7">Belongs to the tetraspanin (TM4SF) family.</text>
</comment>
<dbReference type="KEGG" id="phu:Phum_PHUM122270"/>
<gene>
    <name evidence="9" type="primary">8238359</name>
    <name evidence="8" type="ORF">Phum_PHUM122270</name>
</gene>
<dbReference type="eggNOG" id="KOG3882">
    <property type="taxonomic scope" value="Eukaryota"/>
</dbReference>
<dbReference type="FunCoup" id="E0VDN9">
    <property type="interactions" value="5"/>
</dbReference>
<feature type="transmembrane region" description="Helical" evidence="7">
    <location>
        <begin position="26"/>
        <end position="49"/>
    </location>
</feature>
<organism>
    <name type="scientific">Pediculus humanus subsp. corporis</name>
    <name type="common">Body louse</name>
    <dbReference type="NCBI Taxonomy" id="121224"/>
    <lineage>
        <taxon>Eukaryota</taxon>
        <taxon>Metazoa</taxon>
        <taxon>Ecdysozoa</taxon>
        <taxon>Arthropoda</taxon>
        <taxon>Hexapoda</taxon>
        <taxon>Insecta</taxon>
        <taxon>Pterygota</taxon>
        <taxon>Neoptera</taxon>
        <taxon>Paraneoptera</taxon>
        <taxon>Psocodea</taxon>
        <taxon>Troctomorpha</taxon>
        <taxon>Phthiraptera</taxon>
        <taxon>Anoplura</taxon>
        <taxon>Pediculidae</taxon>
        <taxon>Pediculus</taxon>
    </lineage>
</organism>
<evidence type="ECO:0000256" key="7">
    <source>
        <dbReference type="RuleBase" id="RU361218"/>
    </source>
</evidence>
<feature type="disulfide bond" evidence="6">
    <location>
        <begin position="165"/>
        <end position="184"/>
    </location>
</feature>
<dbReference type="Pfam" id="PF00335">
    <property type="entry name" value="Tetraspanin"/>
    <property type="match status" value="1"/>
</dbReference>
<keyword evidence="5 7" id="KW-0472">Membrane</keyword>
<dbReference type="EnsemblMetazoa" id="PHUM122270-RA">
    <property type="protein sequence ID" value="PHUM122270-PA"/>
    <property type="gene ID" value="PHUM122270"/>
</dbReference>
<dbReference type="CTD" id="8238359"/>
<dbReference type="InterPro" id="IPR018499">
    <property type="entry name" value="Tetraspanin/Peripherin"/>
</dbReference>
<evidence type="ECO:0000313" key="9">
    <source>
        <dbReference type="EnsemblMetazoa" id="PHUM122270-PA"/>
    </source>
</evidence>
<dbReference type="OMA" id="YEFYIGI"/>
<evidence type="ECO:0000313" key="10">
    <source>
        <dbReference type="Proteomes" id="UP000009046"/>
    </source>
</evidence>
<protein>
    <recommendedName>
        <fullName evidence="7">Tetraspanin</fullName>
    </recommendedName>
</protein>
<reference evidence="8" key="1">
    <citation type="submission" date="2007-04" db="EMBL/GenBank/DDBJ databases">
        <title>Annotation of Pediculus humanus corporis strain USDA.</title>
        <authorList>
            <person name="Kirkness E."/>
            <person name="Hannick L."/>
            <person name="Hass B."/>
            <person name="Bruggner R."/>
            <person name="Lawson D."/>
            <person name="Bidwell S."/>
            <person name="Joardar V."/>
            <person name="Caler E."/>
            <person name="Walenz B."/>
            <person name="Inman J."/>
            <person name="Schobel S."/>
            <person name="Galinsky K."/>
            <person name="Amedeo P."/>
            <person name="Strausberg R."/>
        </authorList>
    </citation>
    <scope>NUCLEOTIDE SEQUENCE</scope>
    <source>
        <strain evidence="8">USDA</strain>
    </source>
</reference>
<reference evidence="9" key="3">
    <citation type="submission" date="2021-02" db="UniProtKB">
        <authorList>
            <consortium name="EnsemblMetazoa"/>
        </authorList>
    </citation>
    <scope>IDENTIFICATION</scope>
    <source>
        <strain evidence="9">USDA</strain>
    </source>
</reference>
<dbReference type="EMBL" id="DS235083">
    <property type="protein sequence ID" value="EEB11495.1"/>
    <property type="molecule type" value="Genomic_DNA"/>
</dbReference>
<dbReference type="InterPro" id="IPR000301">
    <property type="entry name" value="Tetraspanin_animals"/>
</dbReference>
<evidence type="ECO:0000256" key="6">
    <source>
        <dbReference type="PIRSR" id="PIRSR002419-1"/>
    </source>
</evidence>
<keyword evidence="10" id="KW-1185">Reference proteome</keyword>
<dbReference type="EMBL" id="AAZO01001440">
    <property type="status" value="NOT_ANNOTATED_CDS"/>
    <property type="molecule type" value="Genomic_DNA"/>
</dbReference>
<dbReference type="AlphaFoldDB" id="E0VDN9"/>
<feature type="disulfide bond" evidence="6">
    <location>
        <begin position="164"/>
        <end position="197"/>
    </location>
</feature>
<reference evidence="8" key="2">
    <citation type="submission" date="2007-04" db="EMBL/GenBank/DDBJ databases">
        <title>The genome of the human body louse.</title>
        <authorList>
            <consortium name="The Human Body Louse Genome Consortium"/>
            <person name="Kirkness E."/>
            <person name="Walenz B."/>
            <person name="Hass B."/>
            <person name="Bruggner R."/>
            <person name="Strausberg R."/>
        </authorList>
    </citation>
    <scope>NUCLEOTIDE SEQUENCE</scope>
    <source>
        <strain evidence="8">USDA</strain>
    </source>
</reference>
<dbReference type="InterPro" id="IPR008952">
    <property type="entry name" value="Tetraspanin_EC2_sf"/>
</dbReference>
<accession>E0VDN9</accession>
<dbReference type="InParanoid" id="E0VDN9"/>
<feature type="transmembrane region" description="Helical" evidence="7">
    <location>
        <begin position="69"/>
        <end position="93"/>
    </location>
</feature>
<comment type="caution">
    <text evidence="7">Lacks conserved residue(s) required for the propagation of feature annotation.</text>
</comment>
<dbReference type="SUPFAM" id="SSF48652">
    <property type="entry name" value="Tetraspanin"/>
    <property type="match status" value="1"/>
</dbReference>
<dbReference type="GO" id="GO:0016020">
    <property type="term" value="C:membrane"/>
    <property type="evidence" value="ECO:0007669"/>
    <property type="project" value="UniProtKB-SubCell"/>
</dbReference>
<dbReference type="RefSeq" id="XP_002424233.1">
    <property type="nucleotide sequence ID" value="XM_002424188.1"/>
</dbReference>
<dbReference type="GeneID" id="8238359"/>
<dbReference type="STRING" id="121224.E0VDN9"/>